<organism evidence="3 4">
    <name type="scientific">Aquitalea magnusonii</name>
    <dbReference type="NCBI Taxonomy" id="332411"/>
    <lineage>
        <taxon>Bacteria</taxon>
        <taxon>Pseudomonadati</taxon>
        <taxon>Pseudomonadota</taxon>
        <taxon>Betaproteobacteria</taxon>
        <taxon>Neisseriales</taxon>
        <taxon>Chromobacteriaceae</taxon>
        <taxon>Aquitalea</taxon>
    </lineage>
</organism>
<dbReference type="GO" id="GO:0004530">
    <property type="term" value="F:deoxyribonuclease I activity"/>
    <property type="evidence" value="ECO:0007669"/>
    <property type="project" value="InterPro"/>
</dbReference>
<evidence type="ECO:0000259" key="1">
    <source>
        <dbReference type="Pfam" id="PF21111"/>
    </source>
</evidence>
<keyword evidence="4" id="KW-1185">Reference proteome</keyword>
<dbReference type="EMBL" id="AP018823">
    <property type="protein sequence ID" value="BBF85944.1"/>
    <property type="molecule type" value="Genomic_DNA"/>
</dbReference>
<sequence length="250" mass="27643">MDKNSPLVAQGWDKELAYGGIQISERPNWMSDIFGMDVMRDEQAKALVKYWNAQDLNKIDSNSPAWSKFAVFASDPENQLALFSGGLAVKELVQKATAFLSRNSATSTVEASKIGLQWGKGNMKQGMPWEDFVGTTLPANSRLPQNFKTFDYYDRLSKTAISAKTLDTQTLAKLTKPNQLYSSIKSNVDAVAKFKPADLSGVTLTPAMIANREIRLAVPAQTNATQWLEINRAVEYGKTLGIKINITQVK</sequence>
<dbReference type="Gene3D" id="3.40.1350.110">
    <property type="match status" value="1"/>
</dbReference>
<dbReference type="InterPro" id="IPR048745">
    <property type="entry name" value="CdiA_helical"/>
</dbReference>
<evidence type="ECO:0000259" key="2">
    <source>
        <dbReference type="Pfam" id="PF21483"/>
    </source>
</evidence>
<reference evidence="4" key="1">
    <citation type="journal article" date="2017" name="Biotechnol. Biofuels">
        <title>Evaluation of environmental bacterial communities as a factor affecting the growth of duckweed Lemna minor.</title>
        <authorList>
            <person name="Ishizawa H."/>
            <person name="Kuroda M."/>
            <person name="Morikawa M."/>
            <person name="Ike M."/>
        </authorList>
    </citation>
    <scope>NUCLEOTIDE SEQUENCE [LARGE SCALE GENOMIC DNA]</scope>
    <source>
        <strain evidence="4">H3</strain>
    </source>
</reference>
<dbReference type="KEGG" id="amah:DLM_2330"/>
<evidence type="ECO:0000313" key="4">
    <source>
        <dbReference type="Proteomes" id="UP000198290"/>
    </source>
</evidence>
<dbReference type="Gene3D" id="6.10.140.1810">
    <property type="match status" value="1"/>
</dbReference>
<protein>
    <submittedName>
        <fullName evidence="3">Uncharacterized protein</fullName>
    </submittedName>
</protein>
<feature type="domain" description="CdiA toxin EC869-like" evidence="1">
    <location>
        <begin position="125"/>
        <end position="247"/>
    </location>
</feature>
<dbReference type="AlphaFoldDB" id="A0A3G9GF03"/>
<proteinExistence type="predicted"/>
<reference evidence="4" key="3">
    <citation type="journal article" date="2017" name="Plant Physiol. Biochem.">
        <title>Differential oxidative and antioxidative response of duckweed Lemna minor toward plant growth promoting/inhibiting bacteria.</title>
        <authorList>
            <person name="Ishizawa H."/>
            <person name="Kuroda M."/>
            <person name="Morikawa M."/>
            <person name="Ike M."/>
        </authorList>
    </citation>
    <scope>NUCLEOTIDE SEQUENCE [LARGE SCALE GENOMIC DNA]</scope>
    <source>
        <strain evidence="4">H3</strain>
    </source>
</reference>
<name>A0A3G9GF03_9NEIS</name>
<evidence type="ECO:0000313" key="3">
    <source>
        <dbReference type="EMBL" id="BBF85944.1"/>
    </source>
</evidence>
<dbReference type="RefSeq" id="WP_197715392.1">
    <property type="nucleotide sequence ID" value="NZ_AP018823.1"/>
</dbReference>
<gene>
    <name evidence="3" type="ORF">DLM_2330</name>
</gene>
<dbReference type="Proteomes" id="UP000198290">
    <property type="component" value="Chromosome"/>
</dbReference>
<reference evidence="3 4" key="2">
    <citation type="journal article" date="2017" name="Genome Announc.">
        <title>Draft genome sequence of Aquitalea magnusonii strain H3, a plant growth-promoting bacterium of duckweed Lemna minor.</title>
        <authorList>
            <person name="Ishizawa H."/>
            <person name="Kuroda M."/>
            <person name="Ike M."/>
        </authorList>
    </citation>
    <scope>NUCLEOTIDE SEQUENCE [LARGE SCALE GENOMIC DNA]</scope>
    <source>
        <strain evidence="3 4">H3</strain>
    </source>
</reference>
<dbReference type="Pfam" id="PF21483">
    <property type="entry name" value="CdiA_helical"/>
    <property type="match status" value="1"/>
</dbReference>
<accession>A0A3G9GF03</accession>
<dbReference type="Pfam" id="PF21111">
    <property type="entry name" value="CDI_toxin_EC869_like"/>
    <property type="match status" value="1"/>
</dbReference>
<dbReference type="CDD" id="cd13444">
    <property type="entry name" value="CDI_toxin_EC869_like"/>
    <property type="match status" value="1"/>
</dbReference>
<dbReference type="InterPro" id="IPR033799">
    <property type="entry name" value="CdiA_EC869-like"/>
</dbReference>
<feature type="domain" description="Toxin CdiA-like helical" evidence="2">
    <location>
        <begin position="39"/>
        <end position="98"/>
    </location>
</feature>